<dbReference type="CDD" id="cd00118">
    <property type="entry name" value="LysM"/>
    <property type="match status" value="1"/>
</dbReference>
<accession>A0A1G5Z5X4</accession>
<dbReference type="OrthoDB" id="9805070at2"/>
<dbReference type="Pfam" id="PF01551">
    <property type="entry name" value="Peptidase_M23"/>
    <property type="match status" value="1"/>
</dbReference>
<reference evidence="3" key="1">
    <citation type="submission" date="2016-10" db="EMBL/GenBank/DDBJ databases">
        <authorList>
            <person name="Varghese N."/>
            <person name="Submissions S."/>
        </authorList>
    </citation>
    <scope>NUCLEOTIDE SEQUENCE [LARGE SCALE GENOMIC DNA]</scope>
    <source>
        <strain evidence="3">DSM 22703</strain>
    </source>
</reference>
<organism evidence="2 3">
    <name type="scientific">Algoriphagus alkaliphilus</name>
    <dbReference type="NCBI Taxonomy" id="279824"/>
    <lineage>
        <taxon>Bacteria</taxon>
        <taxon>Pseudomonadati</taxon>
        <taxon>Bacteroidota</taxon>
        <taxon>Cytophagia</taxon>
        <taxon>Cytophagales</taxon>
        <taxon>Cyclobacteriaceae</taxon>
        <taxon>Algoriphagus</taxon>
    </lineage>
</organism>
<dbReference type="PANTHER" id="PTHR21666">
    <property type="entry name" value="PEPTIDASE-RELATED"/>
    <property type="match status" value="1"/>
</dbReference>
<sequence length="346" mass="39837">MSNFSLKVILGILLSIGFFEANAQVFPKIIKRNTTTTPATAQERKNIELRQFDQGSYLRTLASQTDSMIFQFDVNLARIQSIISEDRYAMSWSPTNQMIRVSEQIQIDSIWVTAFEYFSNWDSQKVDIYNFDIRNFTDSLSLRLYDPRYGLDWKMPLEKTIINSKYGYRWRRMHYGTDLDLDTGDPVYSAFDGIVRVKSYDRYGYGYFYVVRHKNGLETVYGHLSKHVAEVGDEMKAGDLLGRGGSTGRSTGPHLHYELRYKGVPFDPERVYDFESNTISVQDLFVSKELFGQAVQARTAAYHKVKRGDTLGSISRKYGVTVTQLTRLNSISTRTVLRVGQNLRVK</sequence>
<dbReference type="InterPro" id="IPR036779">
    <property type="entry name" value="LysM_dom_sf"/>
</dbReference>
<evidence type="ECO:0000313" key="2">
    <source>
        <dbReference type="EMBL" id="SDA89987.1"/>
    </source>
</evidence>
<name>A0A1G5Z5X4_9BACT</name>
<dbReference type="InterPro" id="IPR050570">
    <property type="entry name" value="Cell_wall_metabolism_enzyme"/>
</dbReference>
<dbReference type="Proteomes" id="UP000198756">
    <property type="component" value="Unassembled WGS sequence"/>
</dbReference>
<dbReference type="STRING" id="279824.SAMN03080617_03246"/>
<dbReference type="Gene3D" id="3.10.350.10">
    <property type="entry name" value="LysM domain"/>
    <property type="match status" value="1"/>
</dbReference>
<dbReference type="Pfam" id="PF01476">
    <property type="entry name" value="LysM"/>
    <property type="match status" value="1"/>
</dbReference>
<evidence type="ECO:0000259" key="1">
    <source>
        <dbReference type="PROSITE" id="PS51782"/>
    </source>
</evidence>
<dbReference type="CDD" id="cd12797">
    <property type="entry name" value="M23_peptidase"/>
    <property type="match status" value="1"/>
</dbReference>
<keyword evidence="3" id="KW-1185">Reference proteome</keyword>
<dbReference type="SMART" id="SM00257">
    <property type="entry name" value="LysM"/>
    <property type="match status" value="1"/>
</dbReference>
<dbReference type="EMBL" id="FMXE01000026">
    <property type="protein sequence ID" value="SDA89987.1"/>
    <property type="molecule type" value="Genomic_DNA"/>
</dbReference>
<feature type="domain" description="LysM" evidence="1">
    <location>
        <begin position="301"/>
        <end position="345"/>
    </location>
</feature>
<dbReference type="InterPro" id="IPR011055">
    <property type="entry name" value="Dup_hybrid_motif"/>
</dbReference>
<dbReference type="InterPro" id="IPR016047">
    <property type="entry name" value="M23ase_b-sheet_dom"/>
</dbReference>
<evidence type="ECO:0000313" key="3">
    <source>
        <dbReference type="Proteomes" id="UP000198756"/>
    </source>
</evidence>
<gene>
    <name evidence="2" type="ORF">SAMN03080617_03246</name>
</gene>
<dbReference type="SUPFAM" id="SSF54106">
    <property type="entry name" value="LysM domain"/>
    <property type="match status" value="1"/>
</dbReference>
<dbReference type="AlphaFoldDB" id="A0A1G5Z5X4"/>
<dbReference type="GO" id="GO:0004222">
    <property type="term" value="F:metalloendopeptidase activity"/>
    <property type="evidence" value="ECO:0007669"/>
    <property type="project" value="TreeGrafter"/>
</dbReference>
<dbReference type="SUPFAM" id="SSF51261">
    <property type="entry name" value="Duplicated hybrid motif"/>
    <property type="match status" value="1"/>
</dbReference>
<dbReference type="Gene3D" id="2.70.70.10">
    <property type="entry name" value="Glucose Permease (Domain IIA)"/>
    <property type="match status" value="1"/>
</dbReference>
<dbReference type="InterPro" id="IPR018392">
    <property type="entry name" value="LysM"/>
</dbReference>
<protein>
    <submittedName>
        <fullName evidence="2">LysM domain-containing protein</fullName>
    </submittedName>
</protein>
<proteinExistence type="predicted"/>
<dbReference type="RefSeq" id="WP_092732052.1">
    <property type="nucleotide sequence ID" value="NZ_FMXE01000026.1"/>
</dbReference>
<dbReference type="PROSITE" id="PS51782">
    <property type="entry name" value="LYSM"/>
    <property type="match status" value="1"/>
</dbReference>
<dbReference type="PANTHER" id="PTHR21666:SF270">
    <property type="entry name" value="MUREIN HYDROLASE ACTIVATOR ENVC"/>
    <property type="match status" value="1"/>
</dbReference>